<feature type="compositionally biased region" description="Polar residues" evidence="1">
    <location>
        <begin position="168"/>
        <end position="177"/>
    </location>
</feature>
<reference evidence="2" key="1">
    <citation type="submission" date="2024-02" db="EMBL/GenBank/DDBJ databases">
        <authorList>
            <consortium name="ELIXIR-Norway"/>
            <consortium name="Elixir Norway"/>
        </authorList>
    </citation>
    <scope>NUCLEOTIDE SEQUENCE</scope>
</reference>
<proteinExistence type="predicted"/>
<dbReference type="Proteomes" id="UP001497512">
    <property type="component" value="Chromosome 3"/>
</dbReference>
<evidence type="ECO:0000256" key="1">
    <source>
        <dbReference type="SAM" id="MobiDB-lite"/>
    </source>
</evidence>
<feature type="compositionally biased region" description="Basic and acidic residues" evidence="1">
    <location>
        <begin position="144"/>
        <end position="154"/>
    </location>
</feature>
<sequence length="326" mass="36266">MANKIGEVLEIETEESYIKRPAGPLIIIELKDISKLPGYIRIPSMAEGAETDDMIMQRILYSGLLNQCRKCRRFGHHARTCTTNRNKPWERVPSSVGPPSTSAPVRKQSDGGAPHPKQDQGSGLPQSLKVKSTQARNRMNPVHSEVRNRSEHPTESNINNRSDKPPRANSQLRSSSKAEAPGSSEADYVMTEQASFLELKPISISQELSRQLEIIRESKAKPNFGLQNVDSPLSTQPEDKNIGGWECTILAHISTGSSAISVQNKRHLHWRSSDSLMDMNNDIEFAGLAHNLLLKSGRASTERQVRMNEVASQMASPLSYQKEKVH</sequence>
<keyword evidence="3" id="KW-1185">Reference proteome</keyword>
<accession>A0ABP0UF09</accession>
<gene>
    <name evidence="2" type="ORF">CSSPTR1EN2_LOCUS15061</name>
</gene>
<dbReference type="EMBL" id="OZ019895">
    <property type="protein sequence ID" value="CAK9219992.1"/>
    <property type="molecule type" value="Genomic_DNA"/>
</dbReference>
<protein>
    <recommendedName>
        <fullName evidence="4">CCHC-type domain-containing protein</fullName>
    </recommendedName>
</protein>
<feature type="region of interest" description="Disordered" evidence="1">
    <location>
        <begin position="84"/>
        <end position="186"/>
    </location>
</feature>
<organism evidence="2 3">
    <name type="scientific">Sphagnum troendelagicum</name>
    <dbReference type="NCBI Taxonomy" id="128251"/>
    <lineage>
        <taxon>Eukaryota</taxon>
        <taxon>Viridiplantae</taxon>
        <taxon>Streptophyta</taxon>
        <taxon>Embryophyta</taxon>
        <taxon>Bryophyta</taxon>
        <taxon>Sphagnophytina</taxon>
        <taxon>Sphagnopsida</taxon>
        <taxon>Sphagnales</taxon>
        <taxon>Sphagnaceae</taxon>
        <taxon>Sphagnum</taxon>
    </lineage>
</organism>
<evidence type="ECO:0008006" key="4">
    <source>
        <dbReference type="Google" id="ProtNLM"/>
    </source>
</evidence>
<feature type="compositionally biased region" description="Polar residues" evidence="1">
    <location>
        <begin position="119"/>
        <end position="137"/>
    </location>
</feature>
<evidence type="ECO:0000313" key="2">
    <source>
        <dbReference type="EMBL" id="CAK9219992.1"/>
    </source>
</evidence>
<name>A0ABP0UF09_9BRYO</name>
<evidence type="ECO:0000313" key="3">
    <source>
        <dbReference type="Proteomes" id="UP001497512"/>
    </source>
</evidence>